<dbReference type="InterPro" id="IPR017853">
    <property type="entry name" value="GH"/>
</dbReference>
<dbReference type="Gene3D" id="1.10.150.200">
    <property type="entry name" value="Maltooligosyl trehalose synthase, domain 3"/>
    <property type="match status" value="1"/>
</dbReference>
<dbReference type="GO" id="GO:0030980">
    <property type="term" value="P:alpha-glucan catabolic process"/>
    <property type="evidence" value="ECO:0007669"/>
    <property type="project" value="TreeGrafter"/>
</dbReference>
<dbReference type="EMBL" id="AUWY01000127">
    <property type="protein sequence ID" value="EQB30083.1"/>
    <property type="molecule type" value="Genomic_DNA"/>
</dbReference>
<dbReference type="Pfam" id="PF00128">
    <property type="entry name" value="Alpha-amylase"/>
    <property type="match status" value="1"/>
</dbReference>
<protein>
    <recommendedName>
        <fullName evidence="2">Glycosyl hydrolase family 13 catalytic domain-containing protein</fullName>
    </recommendedName>
</protein>
<dbReference type="AlphaFoldDB" id="T0K9L9"/>
<dbReference type="STRING" id="1346791.M529_21760"/>
<dbReference type="Gene3D" id="3.20.20.80">
    <property type="entry name" value="Glycosidases"/>
    <property type="match status" value="1"/>
</dbReference>
<dbReference type="InterPro" id="IPR013797">
    <property type="entry name" value="Maltooligo_trehalose_synth_4"/>
</dbReference>
<dbReference type="NCBIfam" id="TIGR02401">
    <property type="entry name" value="trehalose_TreY"/>
    <property type="match status" value="1"/>
</dbReference>
<dbReference type="GO" id="GO:0047470">
    <property type="term" value="F:(1,4)-alpha-D-glucan 1-alpha-D-glucosylmutase activity"/>
    <property type="evidence" value="ECO:0007669"/>
    <property type="project" value="TreeGrafter"/>
</dbReference>
<evidence type="ECO:0000313" key="4">
    <source>
        <dbReference type="Proteomes" id="UP000015523"/>
    </source>
</evidence>
<name>T0K9L9_9SPHN</name>
<dbReference type="PANTHER" id="PTHR10357:SF216">
    <property type="entry name" value="MALTOOLIGOSYL TREHALOSE SYNTHASE-RELATED"/>
    <property type="match status" value="1"/>
</dbReference>
<proteinExistence type="predicted"/>
<evidence type="ECO:0000313" key="3">
    <source>
        <dbReference type="EMBL" id="EQB30083.1"/>
    </source>
</evidence>
<dbReference type="InterPro" id="IPR006047">
    <property type="entry name" value="GH13_cat_dom"/>
</dbReference>
<feature type="domain" description="Glycosyl hydrolase family 13 catalytic" evidence="2">
    <location>
        <begin position="12"/>
        <end position="348"/>
    </location>
</feature>
<dbReference type="OrthoDB" id="9761577at2"/>
<dbReference type="CDD" id="cd11336">
    <property type="entry name" value="AmyAc_MTSase"/>
    <property type="match status" value="1"/>
</dbReference>
<dbReference type="InterPro" id="IPR012767">
    <property type="entry name" value="Trehalose_TreY"/>
</dbReference>
<dbReference type="PATRIC" id="fig|1346791.3.peg.4203"/>
<feature type="region of interest" description="Disordered" evidence="1">
    <location>
        <begin position="804"/>
        <end position="825"/>
    </location>
</feature>
<dbReference type="Gene3D" id="1.10.10.470">
    <property type="entry name" value="Maltooligosyl trehalose synthase, domain 4"/>
    <property type="match status" value="1"/>
</dbReference>
<comment type="caution">
    <text evidence="3">The sequence shown here is derived from an EMBL/GenBank/DDBJ whole genome shotgun (WGS) entry which is preliminary data.</text>
</comment>
<evidence type="ECO:0000256" key="1">
    <source>
        <dbReference type="SAM" id="MobiDB-lite"/>
    </source>
</evidence>
<dbReference type="SMART" id="SM00642">
    <property type="entry name" value="Aamy"/>
    <property type="match status" value="1"/>
</dbReference>
<sequence length="825" mass="91047">MIPRATYRLQLTGDFPFAAAEAIVPYLADLGISHVYASPITMARQGSTHGYDVVDPTRINPELGGEPGFRSLVTALRARDMGLVIDIVPNHMGVAGDENPWWNDVLRLGRGSRYAGYFDIDWNGPLILPILGATLSEAIASGDLKLMAGDDPHLLLYGGRRLPLRPDTPLGEDLRVIADAQHYRLVHWRTANDSLNWRRFFSINELAGLRIEDPAVFDATHRLYLDLYREGLIDGLRIDHVDGLTDPAGYCRRLRAAMDAIRPGAWIVVEKILGADEALPSDWGMDGTSGYDFMRDATALLHAPEGQTPLTAMWQGLEPSQADMTGVVRQAKRDMLCWQFEAQLAACAEAFVALWRVSDDLAEAVTPAMVRRAITCLLQVFPVYRTYGDGRSAPPSDKPARQKVWDDVQPLLPPGEAPVARRILDWLAGDGHAAPDRAAEAVRRFQQLSAPIAAKGIEDTAFYRYAPLLSANDVGSEPGEFAISPDLFHRRVASRSADFPHALLATGTHDHKRGEDVRARLAVLSAIPDEWEEAVTRWTQLADRHGIAIHPADRYQLFQTIVGIWPITTRESPTSGLGDRIGAWQKKALREARLRSSWEAPDTDYEARARALLDALLADDPFTRAVGAFVARIAPAAEANSLVQTALKYCVPGVPDLYQGAELFDLSLVDPDNRRPVDFALRQSRIDAPPCDGPTRKLALIRFLLGLRTGDPTLFSDGAYRPLAITGSRAGHMLAFERRLDDRRLLCAVLLRAADTIIASEGALPGPDWWADTRIEAYSRLEPAVLFAAAPFFITQVKDTSPIGNLHQQEASADKRRMMSDTNEK</sequence>
<dbReference type="Gene3D" id="3.30.1590.10">
    <property type="entry name" value="Maltooligosyl trehalose synthase, domain 2"/>
    <property type="match status" value="1"/>
</dbReference>
<feature type="compositionally biased region" description="Basic and acidic residues" evidence="1">
    <location>
        <begin position="812"/>
        <end position="825"/>
    </location>
</feature>
<dbReference type="Proteomes" id="UP000015523">
    <property type="component" value="Unassembled WGS sequence"/>
</dbReference>
<dbReference type="SUPFAM" id="SSF51445">
    <property type="entry name" value="(Trans)glycosidases"/>
    <property type="match status" value="1"/>
</dbReference>
<accession>T0K9L9</accession>
<dbReference type="PANTHER" id="PTHR10357">
    <property type="entry name" value="ALPHA-AMYLASE FAMILY MEMBER"/>
    <property type="match status" value="1"/>
</dbReference>
<keyword evidence="4" id="KW-1185">Reference proteome</keyword>
<reference evidence="3 4" key="1">
    <citation type="journal article" date="2013" name="Genome Announc.">
        <title>Draft Genome Sequence of Sphingobium ummariense Strain RL-3, a Hexachlorocyclohexane-Degrading Bacterium.</title>
        <authorList>
            <person name="Kohli P."/>
            <person name="Dua A."/>
            <person name="Sangwan N."/>
            <person name="Oldach P."/>
            <person name="Khurana J.P."/>
            <person name="Lal R."/>
        </authorList>
    </citation>
    <scope>NUCLEOTIDE SEQUENCE [LARGE SCALE GENOMIC DNA]</scope>
    <source>
        <strain evidence="3 4">RL-3</strain>
    </source>
</reference>
<gene>
    <name evidence="3" type="ORF">M529_21760</name>
</gene>
<evidence type="ECO:0000259" key="2">
    <source>
        <dbReference type="SMART" id="SM00642"/>
    </source>
</evidence>
<dbReference type="eggNOG" id="COG3280">
    <property type="taxonomic scope" value="Bacteria"/>
</dbReference>
<dbReference type="GO" id="GO:0005992">
    <property type="term" value="P:trehalose biosynthetic process"/>
    <property type="evidence" value="ECO:0007669"/>
    <property type="project" value="TreeGrafter"/>
</dbReference>
<dbReference type="RefSeq" id="WP_021319917.1">
    <property type="nucleotide sequence ID" value="NZ_AUWY01000127.1"/>
</dbReference>
<organism evidence="3 4">
    <name type="scientific">Sphingobium ummariense RL-3</name>
    <dbReference type="NCBI Taxonomy" id="1346791"/>
    <lineage>
        <taxon>Bacteria</taxon>
        <taxon>Pseudomonadati</taxon>
        <taxon>Pseudomonadota</taxon>
        <taxon>Alphaproteobacteria</taxon>
        <taxon>Sphingomonadales</taxon>
        <taxon>Sphingomonadaceae</taxon>
        <taxon>Sphingobium</taxon>
    </lineage>
</organism>